<sequence length="129" mass="14807">MKVGSTQWRCDPCVVCVVSRKNRCRNSDVRERRGFKEDVVTGIERGECHNERPTRTRCPGCFSSSLGYRVPCAPCPGSYRVGMARLPRDLLHPSIFFYRVSVWRAKFDSLGSNNTAVKFEIRLEVDFEI</sequence>
<proteinExistence type="predicted"/>
<name>A0A4C1ZQP4_EUMVA</name>
<comment type="caution">
    <text evidence="1">The sequence shown here is derived from an EMBL/GenBank/DDBJ whole genome shotgun (WGS) entry which is preliminary data.</text>
</comment>
<organism evidence="1 2">
    <name type="scientific">Eumeta variegata</name>
    <name type="common">Bagworm moth</name>
    <name type="synonym">Eumeta japonica</name>
    <dbReference type="NCBI Taxonomy" id="151549"/>
    <lineage>
        <taxon>Eukaryota</taxon>
        <taxon>Metazoa</taxon>
        <taxon>Ecdysozoa</taxon>
        <taxon>Arthropoda</taxon>
        <taxon>Hexapoda</taxon>
        <taxon>Insecta</taxon>
        <taxon>Pterygota</taxon>
        <taxon>Neoptera</taxon>
        <taxon>Endopterygota</taxon>
        <taxon>Lepidoptera</taxon>
        <taxon>Glossata</taxon>
        <taxon>Ditrysia</taxon>
        <taxon>Tineoidea</taxon>
        <taxon>Psychidae</taxon>
        <taxon>Oiketicinae</taxon>
        <taxon>Eumeta</taxon>
    </lineage>
</organism>
<dbReference type="AlphaFoldDB" id="A0A4C1ZQP4"/>
<gene>
    <name evidence="1" type="ORF">EVAR_102898_1</name>
</gene>
<dbReference type="EMBL" id="BGZK01001964">
    <property type="protein sequence ID" value="GBP88885.1"/>
    <property type="molecule type" value="Genomic_DNA"/>
</dbReference>
<protein>
    <submittedName>
        <fullName evidence="1">Uncharacterized protein</fullName>
    </submittedName>
</protein>
<evidence type="ECO:0000313" key="1">
    <source>
        <dbReference type="EMBL" id="GBP88885.1"/>
    </source>
</evidence>
<reference evidence="1 2" key="1">
    <citation type="journal article" date="2019" name="Commun. Biol.">
        <title>The bagworm genome reveals a unique fibroin gene that provides high tensile strength.</title>
        <authorList>
            <person name="Kono N."/>
            <person name="Nakamura H."/>
            <person name="Ohtoshi R."/>
            <person name="Tomita M."/>
            <person name="Numata K."/>
            <person name="Arakawa K."/>
        </authorList>
    </citation>
    <scope>NUCLEOTIDE SEQUENCE [LARGE SCALE GENOMIC DNA]</scope>
</reference>
<dbReference type="Proteomes" id="UP000299102">
    <property type="component" value="Unassembled WGS sequence"/>
</dbReference>
<evidence type="ECO:0000313" key="2">
    <source>
        <dbReference type="Proteomes" id="UP000299102"/>
    </source>
</evidence>
<keyword evidence="2" id="KW-1185">Reference proteome</keyword>
<dbReference type="OrthoDB" id="425681at2759"/>
<accession>A0A4C1ZQP4</accession>